<feature type="active site" evidence="7">
    <location>
        <position position="161"/>
    </location>
</feature>
<proteinExistence type="inferred from homology"/>
<dbReference type="EMBL" id="DRHL01000020">
    <property type="protein sequence ID" value="HEB13437.1"/>
    <property type="molecule type" value="Genomic_DNA"/>
</dbReference>
<sequence>MNKNIKVFLLALIFSLPFFVGLNFLAQQVEELAFWNEITNNPEIIAAQVLQRQLEEAVHAERPILLSSALKPELTVRSALSMNVNEEGIMKILFTQQPDKPLAIASLSKLMTALVILKQYPLNKEVYITQEFIDTEENFGKLKEGDIFEVQDLLYPLLMESSNDAAVALASVVGEAAFVDLMNLEAKNLGLFNTLFIDAAGLDPDFPETSLNLSTSRDLTKLIKYIITTYPQIFDILGLEEFKLYDARDRFHHTLINTNELLENNDWPTNVIGGKTGWTPEAKGALILVLESPKDKGYLINIVLGSNDRFGDMREMVEWVYTSFRW</sequence>
<evidence type="ECO:0000313" key="11">
    <source>
        <dbReference type="EMBL" id="HEB13437.1"/>
    </source>
</evidence>
<dbReference type="PANTHER" id="PTHR21581">
    <property type="entry name" value="D-ALANYL-D-ALANINE CARBOXYPEPTIDASE"/>
    <property type="match status" value="1"/>
</dbReference>
<keyword evidence="6" id="KW-0961">Cell wall biogenesis/degradation</keyword>
<keyword evidence="11" id="KW-0645">Protease</keyword>
<feature type="active site" description="Acyl-ester intermediate" evidence="7">
    <location>
        <position position="106"/>
    </location>
</feature>
<gene>
    <name evidence="11" type="ORF">ENI13_00480</name>
</gene>
<evidence type="ECO:0000256" key="2">
    <source>
        <dbReference type="ARBA" id="ARBA00022729"/>
    </source>
</evidence>
<dbReference type="SUPFAM" id="SSF56601">
    <property type="entry name" value="beta-lactamase/transpeptidase-like"/>
    <property type="match status" value="1"/>
</dbReference>
<dbReference type="AlphaFoldDB" id="A0A7C1SMS9"/>
<evidence type="ECO:0000256" key="8">
    <source>
        <dbReference type="PIRSR" id="PIRSR618044-2"/>
    </source>
</evidence>
<keyword evidence="3" id="KW-0378">Hydrolase</keyword>
<evidence type="ECO:0000256" key="7">
    <source>
        <dbReference type="PIRSR" id="PIRSR618044-1"/>
    </source>
</evidence>
<reference evidence="11" key="1">
    <citation type="journal article" date="2020" name="mSystems">
        <title>Genome- and Community-Level Interaction Insights into Carbon Utilization and Element Cycling Functions of Hydrothermarchaeota in Hydrothermal Sediment.</title>
        <authorList>
            <person name="Zhou Z."/>
            <person name="Liu Y."/>
            <person name="Xu W."/>
            <person name="Pan J."/>
            <person name="Luo Z.H."/>
            <person name="Li M."/>
        </authorList>
    </citation>
    <scope>NUCLEOTIDE SEQUENCE [LARGE SCALE GENOMIC DNA]</scope>
    <source>
        <strain evidence="11">HyVt-369</strain>
    </source>
</reference>
<evidence type="ECO:0000256" key="5">
    <source>
        <dbReference type="ARBA" id="ARBA00022984"/>
    </source>
</evidence>
<dbReference type="PRINTS" id="PR00725">
    <property type="entry name" value="DADACBPTASE1"/>
</dbReference>
<protein>
    <submittedName>
        <fullName evidence="11">D-alanyl-D-alanine carboxypeptidase</fullName>
    </submittedName>
</protein>
<evidence type="ECO:0000256" key="1">
    <source>
        <dbReference type="ARBA" id="ARBA00007164"/>
    </source>
</evidence>
<evidence type="ECO:0000256" key="9">
    <source>
        <dbReference type="RuleBase" id="RU004016"/>
    </source>
</evidence>
<dbReference type="GO" id="GO:0009002">
    <property type="term" value="F:serine-type D-Ala-D-Ala carboxypeptidase activity"/>
    <property type="evidence" value="ECO:0007669"/>
    <property type="project" value="InterPro"/>
</dbReference>
<evidence type="ECO:0000256" key="3">
    <source>
        <dbReference type="ARBA" id="ARBA00022801"/>
    </source>
</evidence>
<dbReference type="GO" id="GO:0071555">
    <property type="term" value="P:cell wall organization"/>
    <property type="evidence" value="ECO:0007669"/>
    <property type="project" value="UniProtKB-KW"/>
</dbReference>
<keyword evidence="5" id="KW-0573">Peptidoglycan synthesis</keyword>
<feature type="active site" description="Proton acceptor" evidence="7">
    <location>
        <position position="109"/>
    </location>
</feature>
<evidence type="ECO:0000259" key="10">
    <source>
        <dbReference type="Pfam" id="PF00768"/>
    </source>
</evidence>
<accession>A0A7C1SMS9</accession>
<dbReference type="Proteomes" id="UP000885695">
    <property type="component" value="Unassembled WGS sequence"/>
</dbReference>
<organism evidence="11">
    <name type="scientific">candidate division CPR3 bacterium</name>
    <dbReference type="NCBI Taxonomy" id="2268181"/>
    <lineage>
        <taxon>Bacteria</taxon>
        <taxon>Bacteria division CPR3</taxon>
    </lineage>
</organism>
<keyword evidence="4" id="KW-0133">Cell shape</keyword>
<dbReference type="GO" id="GO:0008360">
    <property type="term" value="P:regulation of cell shape"/>
    <property type="evidence" value="ECO:0007669"/>
    <property type="project" value="UniProtKB-KW"/>
</dbReference>
<dbReference type="InterPro" id="IPR018044">
    <property type="entry name" value="Peptidase_S11"/>
</dbReference>
<dbReference type="PANTHER" id="PTHR21581:SF6">
    <property type="entry name" value="TRAFFICKING PROTEIN PARTICLE COMPLEX SUBUNIT 12"/>
    <property type="match status" value="1"/>
</dbReference>
<evidence type="ECO:0000256" key="4">
    <source>
        <dbReference type="ARBA" id="ARBA00022960"/>
    </source>
</evidence>
<feature type="binding site" evidence="8">
    <location>
        <position position="275"/>
    </location>
    <ligand>
        <name>substrate</name>
    </ligand>
</feature>
<dbReference type="Gene3D" id="3.40.710.10">
    <property type="entry name" value="DD-peptidase/beta-lactamase superfamily"/>
    <property type="match status" value="1"/>
</dbReference>
<dbReference type="GO" id="GO:0006508">
    <property type="term" value="P:proteolysis"/>
    <property type="evidence" value="ECO:0007669"/>
    <property type="project" value="InterPro"/>
</dbReference>
<evidence type="ECO:0000256" key="6">
    <source>
        <dbReference type="ARBA" id="ARBA00023316"/>
    </source>
</evidence>
<name>A0A7C1SMS9_UNCC3</name>
<dbReference type="Pfam" id="PF00768">
    <property type="entry name" value="Peptidase_S11"/>
    <property type="match status" value="1"/>
</dbReference>
<dbReference type="InterPro" id="IPR012338">
    <property type="entry name" value="Beta-lactam/transpept-like"/>
</dbReference>
<keyword evidence="2" id="KW-0732">Signal</keyword>
<keyword evidence="11" id="KW-0121">Carboxypeptidase</keyword>
<dbReference type="GO" id="GO:0009252">
    <property type="term" value="P:peptidoglycan biosynthetic process"/>
    <property type="evidence" value="ECO:0007669"/>
    <property type="project" value="UniProtKB-KW"/>
</dbReference>
<comment type="similarity">
    <text evidence="1 9">Belongs to the peptidase S11 family.</text>
</comment>
<dbReference type="InterPro" id="IPR001967">
    <property type="entry name" value="Peptidase_S11_N"/>
</dbReference>
<feature type="domain" description="Peptidase S11 D-alanyl-D-alanine carboxypeptidase A N-terminal" evidence="10">
    <location>
        <begin position="71"/>
        <end position="306"/>
    </location>
</feature>
<comment type="caution">
    <text evidence="11">The sequence shown here is derived from an EMBL/GenBank/DDBJ whole genome shotgun (WGS) entry which is preliminary data.</text>
</comment>